<dbReference type="AlphaFoldDB" id="A0A367ILE7"/>
<dbReference type="PROSITE" id="PS50114">
    <property type="entry name" value="GATA_ZN_FINGER_2"/>
    <property type="match status" value="1"/>
</dbReference>
<reference evidence="8 9" key="1">
    <citation type="journal article" date="2018" name="G3 (Bethesda)">
        <title>Phylogenetic and Phylogenomic Definition of Rhizopus Species.</title>
        <authorList>
            <person name="Gryganskyi A.P."/>
            <person name="Golan J."/>
            <person name="Dolatabadi S."/>
            <person name="Mondo S."/>
            <person name="Robb S."/>
            <person name="Idnurm A."/>
            <person name="Muszewska A."/>
            <person name="Steczkiewicz K."/>
            <person name="Masonjones S."/>
            <person name="Liao H.L."/>
            <person name="Gajdeczka M.T."/>
            <person name="Anike F."/>
            <person name="Vuek A."/>
            <person name="Anishchenko I.M."/>
            <person name="Voigt K."/>
            <person name="de Hoog G.S."/>
            <person name="Smith M.E."/>
            <person name="Heitman J."/>
            <person name="Vilgalys R."/>
            <person name="Stajich J.E."/>
        </authorList>
    </citation>
    <scope>NUCLEOTIDE SEQUENCE [LARGE SCALE GENOMIC DNA]</scope>
    <source>
        <strain evidence="8 9">LSU 92-RS-03</strain>
    </source>
</reference>
<evidence type="ECO:0000313" key="8">
    <source>
        <dbReference type="EMBL" id="RCH78489.1"/>
    </source>
</evidence>
<dbReference type="InterPro" id="IPR000679">
    <property type="entry name" value="Znf_GATA"/>
</dbReference>
<keyword evidence="3" id="KW-0862">Zinc</keyword>
<dbReference type="PANTHER" id="PTHR47172:SF24">
    <property type="entry name" value="GATA ZINC FINGER DOMAIN-CONTAINING PROTEIN 14-RELATED"/>
    <property type="match status" value="1"/>
</dbReference>
<comment type="caution">
    <text evidence="8">The sequence shown here is derived from an EMBL/GenBank/DDBJ whole genome shotgun (WGS) entry which is preliminary data.</text>
</comment>
<dbReference type="GO" id="GO:0043565">
    <property type="term" value="F:sequence-specific DNA binding"/>
    <property type="evidence" value="ECO:0007669"/>
    <property type="project" value="InterPro"/>
</dbReference>
<dbReference type="InterPro" id="IPR013088">
    <property type="entry name" value="Znf_NHR/GATA"/>
</dbReference>
<gene>
    <name evidence="8" type="ORF">CU098_003903</name>
</gene>
<evidence type="ECO:0000256" key="1">
    <source>
        <dbReference type="ARBA" id="ARBA00022723"/>
    </source>
</evidence>
<sequence length="294" mass="34227">MKLKGISLFDLIHPEEIYLAKKDLCQFMKSKLLAGSVTKCRLKDYAQRHIHYASWIVVDIIMYVATEDLVLAFFHQEKDTMCGMIHSDIKQDILTSFQSFSLPNKPQQRMLYILDNQTKTMIQSWPEHCPHEILDDRPVSPGIVSCFRCVQQPFRMTRNGLHVQSLYIDYGSISFIITFIENKRSDIYKIPSKLSNHYRYSKNYFTEDIKSEEHRFYKCQSCGTQSSPEWRRGPSGHKTLCNACGLRYSRLMARQEKMAQQQRSTFPSISPQPSPSTSASFLDLPPFLCKYSPY</sequence>
<protein>
    <recommendedName>
        <fullName evidence="7">GATA-type domain-containing protein</fullName>
    </recommendedName>
</protein>
<dbReference type="CDD" id="cd00202">
    <property type="entry name" value="ZnF_GATA"/>
    <property type="match status" value="1"/>
</dbReference>
<evidence type="ECO:0000256" key="3">
    <source>
        <dbReference type="ARBA" id="ARBA00022833"/>
    </source>
</evidence>
<organism evidence="8 9">
    <name type="scientific">Rhizopus stolonifer</name>
    <name type="common">Rhizopus nigricans</name>
    <dbReference type="NCBI Taxonomy" id="4846"/>
    <lineage>
        <taxon>Eukaryota</taxon>
        <taxon>Fungi</taxon>
        <taxon>Fungi incertae sedis</taxon>
        <taxon>Mucoromycota</taxon>
        <taxon>Mucoromycotina</taxon>
        <taxon>Mucoromycetes</taxon>
        <taxon>Mucorales</taxon>
        <taxon>Mucorineae</taxon>
        <taxon>Rhizopodaceae</taxon>
        <taxon>Rhizopus</taxon>
    </lineage>
</organism>
<proteinExistence type="predicted"/>
<name>A0A367ILE7_RHIST</name>
<keyword evidence="2 6" id="KW-0863">Zinc-finger</keyword>
<evidence type="ECO:0000259" key="7">
    <source>
        <dbReference type="PROSITE" id="PS50114"/>
    </source>
</evidence>
<evidence type="ECO:0000256" key="2">
    <source>
        <dbReference type="ARBA" id="ARBA00022771"/>
    </source>
</evidence>
<dbReference type="Pfam" id="PF00320">
    <property type="entry name" value="GATA"/>
    <property type="match status" value="1"/>
</dbReference>
<dbReference type="EMBL" id="PJQM01007209">
    <property type="protein sequence ID" value="RCH78489.1"/>
    <property type="molecule type" value="Genomic_DNA"/>
</dbReference>
<dbReference type="OrthoDB" id="2162994at2759"/>
<accession>A0A367ILE7</accession>
<evidence type="ECO:0000313" key="9">
    <source>
        <dbReference type="Proteomes" id="UP000253551"/>
    </source>
</evidence>
<feature type="domain" description="GATA-type" evidence="7">
    <location>
        <begin position="213"/>
        <end position="248"/>
    </location>
</feature>
<keyword evidence="1" id="KW-0479">Metal-binding</keyword>
<keyword evidence="5" id="KW-0804">Transcription</keyword>
<dbReference type="SMART" id="SM00401">
    <property type="entry name" value="ZnF_GATA"/>
    <property type="match status" value="1"/>
</dbReference>
<dbReference type="PROSITE" id="PS00344">
    <property type="entry name" value="GATA_ZN_FINGER_1"/>
    <property type="match status" value="1"/>
</dbReference>
<keyword evidence="9" id="KW-1185">Reference proteome</keyword>
<dbReference type="STRING" id="4846.A0A367ILE7"/>
<dbReference type="GO" id="GO:0006355">
    <property type="term" value="P:regulation of DNA-templated transcription"/>
    <property type="evidence" value="ECO:0007669"/>
    <property type="project" value="InterPro"/>
</dbReference>
<evidence type="ECO:0000256" key="4">
    <source>
        <dbReference type="ARBA" id="ARBA00023015"/>
    </source>
</evidence>
<dbReference type="Proteomes" id="UP000253551">
    <property type="component" value="Unassembled WGS sequence"/>
</dbReference>
<dbReference type="Gene3D" id="3.30.50.10">
    <property type="entry name" value="Erythroid Transcription Factor GATA-1, subunit A"/>
    <property type="match status" value="1"/>
</dbReference>
<evidence type="ECO:0000256" key="6">
    <source>
        <dbReference type="PROSITE-ProRule" id="PRU00094"/>
    </source>
</evidence>
<dbReference type="PANTHER" id="PTHR47172">
    <property type="entry name" value="OS01G0976800 PROTEIN"/>
    <property type="match status" value="1"/>
</dbReference>
<evidence type="ECO:0000256" key="5">
    <source>
        <dbReference type="ARBA" id="ARBA00023163"/>
    </source>
</evidence>
<keyword evidence="4" id="KW-0805">Transcription regulation</keyword>
<dbReference type="SUPFAM" id="SSF57716">
    <property type="entry name" value="Glucocorticoid receptor-like (DNA-binding domain)"/>
    <property type="match status" value="1"/>
</dbReference>
<dbReference type="GO" id="GO:0008270">
    <property type="term" value="F:zinc ion binding"/>
    <property type="evidence" value="ECO:0007669"/>
    <property type="project" value="UniProtKB-KW"/>
</dbReference>